<dbReference type="PATRIC" id="fig|336831.14.peg.3373"/>
<sequence>MPPALLRLNQASLSIAGQTIVAPVSFSASKGDFIGIIGPNGAGKSSLLKLINGTQPLSSGDILLQQRPLHKLSSRQRACKIASVSQVSPPVFALTVYQVAAMGLLPHKGWFDGNTSVDEQQIALALRQLGLQDKTKALVETLSGGELQRLYLARALVQQAELLLLDEPTNHLDVLYQHQILQLSRGLGKTVLACLHDLNLAARYCNKIALLHQGQLLAFGSPEQVLTSEQLSRVFQLPCEVKVHPLHGKLQITFFANETPL</sequence>
<evidence type="ECO:0000256" key="2">
    <source>
        <dbReference type="ARBA" id="ARBA00022448"/>
    </source>
</evidence>
<evidence type="ECO:0000313" key="6">
    <source>
        <dbReference type="EMBL" id="KKO46701.1"/>
    </source>
</evidence>
<dbReference type="PANTHER" id="PTHR42794">
    <property type="entry name" value="HEMIN IMPORT ATP-BINDING PROTEIN HMUV"/>
    <property type="match status" value="1"/>
</dbReference>
<keyword evidence="3" id="KW-0547">Nucleotide-binding</keyword>
<dbReference type="FunFam" id="3.40.50.300:FF:000134">
    <property type="entry name" value="Iron-enterobactin ABC transporter ATP-binding protein"/>
    <property type="match status" value="1"/>
</dbReference>
<dbReference type="Proteomes" id="UP000034228">
    <property type="component" value="Unassembled WGS sequence"/>
</dbReference>
<evidence type="ECO:0000256" key="1">
    <source>
        <dbReference type="ARBA" id="ARBA00005417"/>
    </source>
</evidence>
<evidence type="ECO:0000256" key="4">
    <source>
        <dbReference type="ARBA" id="ARBA00022840"/>
    </source>
</evidence>
<dbReference type="PROSITE" id="PS50893">
    <property type="entry name" value="ABC_TRANSPORTER_2"/>
    <property type="match status" value="1"/>
</dbReference>
<comment type="similarity">
    <text evidence="1">Belongs to the ABC transporter superfamily.</text>
</comment>
<evidence type="ECO:0000313" key="7">
    <source>
        <dbReference type="Proteomes" id="UP000034228"/>
    </source>
</evidence>
<dbReference type="GO" id="GO:0005524">
    <property type="term" value="F:ATP binding"/>
    <property type="evidence" value="ECO:0007669"/>
    <property type="project" value="UniProtKB-KW"/>
</dbReference>
<comment type="caution">
    <text evidence="6">The sequence shown here is derived from an EMBL/GenBank/DDBJ whole genome shotgun (WGS) entry which is preliminary data.</text>
</comment>
<dbReference type="InterPro" id="IPR003439">
    <property type="entry name" value="ABC_transporter-like_ATP-bd"/>
</dbReference>
<dbReference type="STRING" id="336831.WG68_05310"/>
<dbReference type="PANTHER" id="PTHR42794:SF2">
    <property type="entry name" value="ABC TRANSPORTER ATP-BINDING PROTEIN"/>
    <property type="match status" value="1"/>
</dbReference>
<dbReference type="SMART" id="SM00382">
    <property type="entry name" value="AAA"/>
    <property type="match status" value="1"/>
</dbReference>
<dbReference type="RefSeq" id="WP_046556590.1">
    <property type="nucleotide sequence ID" value="NZ_LAHO01000003.1"/>
</dbReference>
<accession>A0A0M2V7X1</accession>
<organism evidence="6 7">
    <name type="scientific">Arsukibacterium ikkense</name>
    <dbReference type="NCBI Taxonomy" id="336831"/>
    <lineage>
        <taxon>Bacteria</taxon>
        <taxon>Pseudomonadati</taxon>
        <taxon>Pseudomonadota</taxon>
        <taxon>Gammaproteobacteria</taxon>
        <taxon>Chromatiales</taxon>
        <taxon>Chromatiaceae</taxon>
        <taxon>Arsukibacterium</taxon>
    </lineage>
</organism>
<dbReference type="InterPro" id="IPR027417">
    <property type="entry name" value="P-loop_NTPase"/>
</dbReference>
<dbReference type="SUPFAM" id="SSF52540">
    <property type="entry name" value="P-loop containing nucleoside triphosphate hydrolases"/>
    <property type="match status" value="1"/>
</dbReference>
<dbReference type="GO" id="GO:0016887">
    <property type="term" value="F:ATP hydrolysis activity"/>
    <property type="evidence" value="ECO:0007669"/>
    <property type="project" value="InterPro"/>
</dbReference>
<dbReference type="CDD" id="cd03214">
    <property type="entry name" value="ABC_Iron-Siderophores_B12_Hemin"/>
    <property type="match status" value="1"/>
</dbReference>
<keyword evidence="4" id="KW-0067">ATP-binding</keyword>
<dbReference type="InterPro" id="IPR003593">
    <property type="entry name" value="AAA+_ATPase"/>
</dbReference>
<name>A0A0M2V7X1_9GAMM</name>
<evidence type="ECO:0000256" key="3">
    <source>
        <dbReference type="ARBA" id="ARBA00022741"/>
    </source>
</evidence>
<protein>
    <submittedName>
        <fullName evidence="6">ABC transporter</fullName>
    </submittedName>
</protein>
<dbReference type="AlphaFoldDB" id="A0A0M2V7X1"/>
<feature type="domain" description="ABC transporter" evidence="5">
    <location>
        <begin position="6"/>
        <end position="238"/>
    </location>
</feature>
<dbReference type="OrthoDB" id="6461291at2"/>
<keyword evidence="7" id="KW-1185">Reference proteome</keyword>
<dbReference type="EMBL" id="LAHO01000003">
    <property type="protein sequence ID" value="KKO46701.1"/>
    <property type="molecule type" value="Genomic_DNA"/>
</dbReference>
<reference evidence="6 7" key="1">
    <citation type="submission" date="2015-03" db="EMBL/GenBank/DDBJ databases">
        <title>Draft genome sequences of two protease-producing strains of Arsukibacterium isolated from two cold and alkaline environments.</title>
        <authorList>
            <person name="Lylloff J.E."/>
            <person name="Skov L.B."/>
            <person name="Jepsen M."/>
            <person name="Hallin P.F."/>
            <person name="Sorensen S.J."/>
            <person name="Stougaard P."/>
            <person name="Glaring M.A."/>
        </authorList>
    </citation>
    <scope>NUCLEOTIDE SEQUENCE [LARGE SCALE GENOMIC DNA]</scope>
    <source>
        <strain evidence="6 7">GCM72</strain>
    </source>
</reference>
<keyword evidence="2" id="KW-0813">Transport</keyword>
<proteinExistence type="inferred from homology"/>
<gene>
    <name evidence="6" type="ORF">WG68_05310</name>
</gene>
<dbReference type="Gene3D" id="3.40.50.300">
    <property type="entry name" value="P-loop containing nucleotide triphosphate hydrolases"/>
    <property type="match status" value="1"/>
</dbReference>
<dbReference type="Pfam" id="PF00005">
    <property type="entry name" value="ABC_tran"/>
    <property type="match status" value="1"/>
</dbReference>
<evidence type="ECO:0000259" key="5">
    <source>
        <dbReference type="PROSITE" id="PS50893"/>
    </source>
</evidence>